<dbReference type="SUPFAM" id="SSF56436">
    <property type="entry name" value="C-type lectin-like"/>
    <property type="match status" value="1"/>
</dbReference>
<reference evidence="4" key="1">
    <citation type="journal article" date="2004" name="Nature">
        <title>Genome duplication in the teleost fish Tetraodon nigroviridis reveals the early vertebrate proto-karyotype.</title>
        <authorList>
            <person name="Jaillon O."/>
            <person name="Aury J.-M."/>
            <person name="Brunet F."/>
            <person name="Petit J.-L."/>
            <person name="Stange-Thomann N."/>
            <person name="Mauceli E."/>
            <person name="Bouneau L."/>
            <person name="Fischer C."/>
            <person name="Ozouf-Costaz C."/>
            <person name="Bernot A."/>
            <person name="Nicaud S."/>
            <person name="Jaffe D."/>
            <person name="Fisher S."/>
            <person name="Lutfalla G."/>
            <person name="Dossat C."/>
            <person name="Segurens B."/>
            <person name="Dasilva C."/>
            <person name="Salanoubat M."/>
            <person name="Levy M."/>
            <person name="Boudet N."/>
            <person name="Castellano S."/>
            <person name="Anthouard V."/>
            <person name="Jubin C."/>
            <person name="Castelli V."/>
            <person name="Katinka M."/>
            <person name="Vacherie B."/>
            <person name="Biemont C."/>
            <person name="Skalli Z."/>
            <person name="Cattolico L."/>
            <person name="Poulain J."/>
            <person name="De Berardinis V."/>
            <person name="Cruaud C."/>
            <person name="Duprat S."/>
            <person name="Brottier P."/>
            <person name="Coutanceau J.-P."/>
            <person name="Gouzy J."/>
            <person name="Parra G."/>
            <person name="Lardier G."/>
            <person name="Chapple C."/>
            <person name="McKernan K.J."/>
            <person name="McEwan P."/>
            <person name="Bosak S."/>
            <person name="Kellis M."/>
            <person name="Volff J.-N."/>
            <person name="Guigo R."/>
            <person name="Zody M.C."/>
            <person name="Mesirov J."/>
            <person name="Lindblad-Toh K."/>
            <person name="Birren B."/>
            <person name="Nusbaum C."/>
            <person name="Kahn D."/>
            <person name="Robinson-Rechavi M."/>
            <person name="Laudet V."/>
            <person name="Schachter V."/>
            <person name="Quetier F."/>
            <person name="Saurin W."/>
            <person name="Scarpelli C."/>
            <person name="Wincker P."/>
            <person name="Lander E.S."/>
            <person name="Weissenbach J."/>
            <person name="Roest Crollius H."/>
        </authorList>
    </citation>
    <scope>NUCLEOTIDE SEQUENCE [LARGE SCALE GENOMIC DNA]</scope>
</reference>
<dbReference type="AlphaFoldDB" id="Q4RQJ8"/>
<dbReference type="KEGG" id="tng:GSTEN00030573G001"/>
<keyword evidence="1" id="KW-0812">Transmembrane</keyword>
<evidence type="ECO:0000259" key="3">
    <source>
        <dbReference type="PROSITE" id="PS50041"/>
    </source>
</evidence>
<dbReference type="InterPro" id="IPR016187">
    <property type="entry name" value="CTDL_fold"/>
</dbReference>
<evidence type="ECO:0000256" key="2">
    <source>
        <dbReference type="SAM" id="SignalP"/>
    </source>
</evidence>
<comment type="caution">
    <text evidence="4">The sequence shown here is derived from an EMBL/GenBank/DDBJ whole genome shotgun (WGS) entry which is preliminary data.</text>
</comment>
<dbReference type="InterPro" id="IPR001304">
    <property type="entry name" value="C-type_lectin-like"/>
</dbReference>
<gene>
    <name evidence="4" type="ORF">GSTENG00030573001</name>
</gene>
<sequence length="237" mass="26699">MGPLKKKLPFLLLSFIHLQLTLSGDCPADGRTWVPFQDKCYHFVHGAEDQLKSYTYERARSLCLGFELLSIQSAEENDFAVNYSPDVWKGTVNVWLGMYFDTNSDSLRWSDDSAVKFTNWEDGFSPDLPPMETCAVLHSNTGKWEKVSCLDEVENGVVCEAKQEAEKVKQKSSLVLSTLVILSVIAVVGVSAGIWCLYQRQNPGSNIFTAFEYHPPFRVLDMDRSCLVDAEEMDSMS</sequence>
<feature type="chain" id="PRO_5004243272" evidence="2">
    <location>
        <begin position="24"/>
        <end position="237"/>
    </location>
</feature>
<dbReference type="InterPro" id="IPR016186">
    <property type="entry name" value="C-type_lectin-like/link_sf"/>
</dbReference>
<feature type="transmembrane region" description="Helical" evidence="1">
    <location>
        <begin position="174"/>
        <end position="198"/>
    </location>
</feature>
<dbReference type="SMART" id="SM00034">
    <property type="entry name" value="CLECT"/>
    <property type="match status" value="1"/>
</dbReference>
<feature type="signal peptide" evidence="2">
    <location>
        <begin position="1"/>
        <end position="23"/>
    </location>
</feature>
<evidence type="ECO:0000313" key="4">
    <source>
        <dbReference type="EMBL" id="CAG09334.1"/>
    </source>
</evidence>
<dbReference type="EMBL" id="CAAE01015004">
    <property type="protein sequence ID" value="CAG09334.1"/>
    <property type="molecule type" value="Genomic_DNA"/>
</dbReference>
<dbReference type="Gene3D" id="3.10.100.10">
    <property type="entry name" value="Mannose-Binding Protein A, subunit A"/>
    <property type="match status" value="1"/>
</dbReference>
<dbReference type="PANTHER" id="PTHR22803">
    <property type="entry name" value="MANNOSE, PHOSPHOLIPASE, LECTIN RECEPTOR RELATED"/>
    <property type="match status" value="1"/>
</dbReference>
<keyword evidence="2" id="KW-0732">Signal</keyword>
<protein>
    <submittedName>
        <fullName evidence="4">(spotted green pufferfish) hypothetical protein</fullName>
    </submittedName>
</protein>
<dbReference type="CDD" id="cd00037">
    <property type="entry name" value="CLECT"/>
    <property type="match status" value="1"/>
</dbReference>
<keyword evidence="1" id="KW-1133">Transmembrane helix</keyword>
<dbReference type="Pfam" id="PF00059">
    <property type="entry name" value="Lectin_C"/>
    <property type="match status" value="1"/>
</dbReference>
<keyword evidence="1" id="KW-0472">Membrane</keyword>
<evidence type="ECO:0000256" key="1">
    <source>
        <dbReference type="SAM" id="Phobius"/>
    </source>
</evidence>
<reference evidence="4" key="2">
    <citation type="submission" date="2004-02" db="EMBL/GenBank/DDBJ databases">
        <authorList>
            <consortium name="Genoscope"/>
            <consortium name="Whitehead Institute Centre for Genome Research"/>
        </authorList>
    </citation>
    <scope>NUCLEOTIDE SEQUENCE</scope>
</reference>
<dbReference type="PROSITE" id="PS50041">
    <property type="entry name" value="C_TYPE_LECTIN_2"/>
    <property type="match status" value="1"/>
</dbReference>
<organism evidence="4">
    <name type="scientific">Tetraodon nigroviridis</name>
    <name type="common">Spotted green pufferfish</name>
    <name type="synonym">Chelonodon nigroviridis</name>
    <dbReference type="NCBI Taxonomy" id="99883"/>
    <lineage>
        <taxon>Eukaryota</taxon>
        <taxon>Metazoa</taxon>
        <taxon>Chordata</taxon>
        <taxon>Craniata</taxon>
        <taxon>Vertebrata</taxon>
        <taxon>Euteleostomi</taxon>
        <taxon>Actinopterygii</taxon>
        <taxon>Neopterygii</taxon>
        <taxon>Teleostei</taxon>
        <taxon>Neoteleostei</taxon>
        <taxon>Acanthomorphata</taxon>
        <taxon>Eupercaria</taxon>
        <taxon>Tetraodontiformes</taxon>
        <taxon>Tetradontoidea</taxon>
        <taxon>Tetraodontidae</taxon>
        <taxon>Tetraodon</taxon>
    </lineage>
</organism>
<dbReference type="InterPro" id="IPR050111">
    <property type="entry name" value="C-type_lectin/snaclec_domain"/>
</dbReference>
<accession>Q4RQJ8</accession>
<dbReference type="OrthoDB" id="9945342at2759"/>
<feature type="domain" description="C-type lectin" evidence="3">
    <location>
        <begin position="36"/>
        <end position="149"/>
    </location>
</feature>
<proteinExistence type="predicted"/>
<name>Q4RQJ8_TETNG</name>